<dbReference type="EMBL" id="JABWDY010013483">
    <property type="protein sequence ID" value="KAF5198254.1"/>
    <property type="molecule type" value="Genomic_DNA"/>
</dbReference>
<feature type="coiled-coil region" evidence="1">
    <location>
        <begin position="109"/>
        <end position="166"/>
    </location>
</feature>
<feature type="domain" description="No apical meristem-associated C-terminal" evidence="2">
    <location>
        <begin position="9"/>
        <end position="181"/>
    </location>
</feature>
<dbReference type="OrthoDB" id="1937524at2759"/>
<reference evidence="3 4" key="1">
    <citation type="submission" date="2020-06" db="EMBL/GenBank/DDBJ databases">
        <title>Transcriptomic and genomic resources for Thalictrum thalictroides and T. hernandezii: Facilitating candidate gene discovery in an emerging model plant lineage.</title>
        <authorList>
            <person name="Arias T."/>
            <person name="Riano-Pachon D.M."/>
            <person name="Di Stilio V.S."/>
        </authorList>
    </citation>
    <scope>NUCLEOTIDE SEQUENCE [LARGE SCALE GENOMIC DNA]</scope>
    <source>
        <strain evidence="4">cv. WT478/WT964</strain>
        <tissue evidence="3">Leaves</tissue>
    </source>
</reference>
<dbReference type="InterPro" id="IPR029466">
    <property type="entry name" value="NAM-associated_C"/>
</dbReference>
<comment type="caution">
    <text evidence="3">The sequence shown here is derived from an EMBL/GenBank/DDBJ whole genome shotgun (WGS) entry which is preliminary data.</text>
</comment>
<evidence type="ECO:0000313" key="4">
    <source>
        <dbReference type="Proteomes" id="UP000554482"/>
    </source>
</evidence>
<dbReference type="Proteomes" id="UP000554482">
    <property type="component" value="Unassembled WGS sequence"/>
</dbReference>
<name>A0A7J6WLL3_THATH</name>
<accession>A0A7J6WLL3</accession>
<gene>
    <name evidence="3" type="ORF">FRX31_012159</name>
</gene>
<organism evidence="3 4">
    <name type="scientific">Thalictrum thalictroides</name>
    <name type="common">Rue-anemone</name>
    <name type="synonym">Anemone thalictroides</name>
    <dbReference type="NCBI Taxonomy" id="46969"/>
    <lineage>
        <taxon>Eukaryota</taxon>
        <taxon>Viridiplantae</taxon>
        <taxon>Streptophyta</taxon>
        <taxon>Embryophyta</taxon>
        <taxon>Tracheophyta</taxon>
        <taxon>Spermatophyta</taxon>
        <taxon>Magnoliopsida</taxon>
        <taxon>Ranunculales</taxon>
        <taxon>Ranunculaceae</taxon>
        <taxon>Thalictroideae</taxon>
        <taxon>Thalictrum</taxon>
    </lineage>
</organism>
<evidence type="ECO:0000256" key="1">
    <source>
        <dbReference type="SAM" id="Coils"/>
    </source>
</evidence>
<protein>
    <recommendedName>
        <fullName evidence="2">No apical meristem-associated C-terminal domain-containing protein</fullName>
    </recommendedName>
</protein>
<evidence type="ECO:0000259" key="2">
    <source>
        <dbReference type="Pfam" id="PF14303"/>
    </source>
</evidence>
<proteinExistence type="predicted"/>
<keyword evidence="4" id="KW-1185">Reference proteome</keyword>
<keyword evidence="1" id="KW-0175">Coiled coil</keyword>
<evidence type="ECO:0000313" key="3">
    <source>
        <dbReference type="EMBL" id="KAF5198254.1"/>
    </source>
</evidence>
<sequence>MYKELGDQPFRYEHCWEIMKNNPKWCSQQLTKSGISKKQKLVDGSFLDNSLPNGDNVINLDTEINNSNGVTRPDGRKATKEMKKRAVIEKGVVDVLGNLQCTLEKQFDFNREELELKKEKDKRESELREQVIKMELELKERNQKMKEKAQKQKEQERILNKDLTNLQPAVRETFERMQAKILKEWENDFQGGG</sequence>
<dbReference type="Pfam" id="PF14303">
    <property type="entry name" value="NAM-associated"/>
    <property type="match status" value="1"/>
</dbReference>
<dbReference type="AlphaFoldDB" id="A0A7J6WLL3"/>